<keyword evidence="4 8" id="KW-0812">Transmembrane</keyword>
<feature type="transmembrane region" description="Helical" evidence="8">
    <location>
        <begin position="230"/>
        <end position="249"/>
    </location>
</feature>
<keyword evidence="5 8" id="KW-1133">Transmembrane helix</keyword>
<evidence type="ECO:0000256" key="3">
    <source>
        <dbReference type="ARBA" id="ARBA00022475"/>
    </source>
</evidence>
<dbReference type="InterPro" id="IPR006707">
    <property type="entry name" value="T7SS_EccD"/>
</dbReference>
<evidence type="ECO:0000256" key="7">
    <source>
        <dbReference type="SAM" id="MobiDB-lite"/>
    </source>
</evidence>
<feature type="transmembrane region" description="Helical" evidence="8">
    <location>
        <begin position="468"/>
        <end position="491"/>
    </location>
</feature>
<proteinExistence type="inferred from homology"/>
<dbReference type="InterPro" id="IPR044049">
    <property type="entry name" value="EccD_transm"/>
</dbReference>
<feature type="transmembrane region" description="Helical" evidence="8">
    <location>
        <begin position="375"/>
        <end position="393"/>
    </location>
</feature>
<keyword evidence="11" id="KW-1185">Reference proteome</keyword>
<feature type="transmembrane region" description="Helical" evidence="8">
    <location>
        <begin position="256"/>
        <end position="275"/>
    </location>
</feature>
<dbReference type="InterPro" id="IPR024962">
    <property type="entry name" value="YukD-like"/>
</dbReference>
<evidence type="ECO:0000259" key="9">
    <source>
        <dbReference type="Pfam" id="PF19053"/>
    </source>
</evidence>
<feature type="compositionally biased region" description="Gly residues" evidence="7">
    <location>
        <begin position="13"/>
        <end position="25"/>
    </location>
</feature>
<evidence type="ECO:0000256" key="5">
    <source>
        <dbReference type="ARBA" id="ARBA00022989"/>
    </source>
</evidence>
<feature type="transmembrane region" description="Helical" evidence="8">
    <location>
        <begin position="172"/>
        <end position="191"/>
    </location>
</feature>
<evidence type="ECO:0000256" key="4">
    <source>
        <dbReference type="ARBA" id="ARBA00022692"/>
    </source>
</evidence>
<feature type="transmembrane region" description="Helical" evidence="8">
    <location>
        <begin position="349"/>
        <end position="369"/>
    </location>
</feature>
<sequence>MSTTASAPATGQTGPGPAGPSGTGTGSGFGFCRVTIVAPDSRIDVALPDDIPVADLYPEILRLSRQSPAEGAPVGYHLVRRDGTVLDSARSFAAQRILDGELLTLRPFSDSLPPAVFDDVSEAVASAVSRDHTLWSGDLTRTGGLIAGGVLPTLLAFVAWTSHPGHDMHGLPGILAAVAGVVLVVLACVRARVYDDRAAALALGLGALPNIGVAGSGLLPLAEGTGIGKLQFLLACAAVLLAAVVLMLCSPRGDGPFVACVLAAGIGVATVFAALMSRWNATETAALCAPLAVGALAFLPGMSLRFARLPIGFDPPRTGASSAYGLETEPQEPVDLHRVEERTRRGHELLVGLVGGCALVAVVACAVLGFSGGPWARLLALATGIALIMRATLFRYTAQVGALLAAGLASLVLLGLGLALDPPATADPSGPELRTLWLVAAVAAATALITGVGMIAPRGGPTPFWGRFLEIAESFVLLTLVPLALAVFGVYEAARAMTG</sequence>
<feature type="region of interest" description="Disordered" evidence="7">
    <location>
        <begin position="1"/>
        <end position="25"/>
    </location>
</feature>
<dbReference type="NCBIfam" id="TIGR03920">
    <property type="entry name" value="T7SS_EccD"/>
    <property type="match status" value="1"/>
</dbReference>
<protein>
    <submittedName>
        <fullName evidence="10">Type VII secretion integral membrane protein EccD</fullName>
    </submittedName>
</protein>
<evidence type="ECO:0000256" key="8">
    <source>
        <dbReference type="SAM" id="Phobius"/>
    </source>
</evidence>
<dbReference type="EMBL" id="JBEZNA010000061">
    <property type="protein sequence ID" value="MEU9579974.1"/>
    <property type="molecule type" value="Genomic_DNA"/>
</dbReference>
<keyword evidence="3" id="KW-1003">Cell membrane</keyword>
<comment type="caution">
    <text evidence="10">The sequence shown here is derived from an EMBL/GenBank/DDBJ whole genome shotgun (WGS) entry which is preliminary data.</text>
</comment>
<dbReference type="Gene3D" id="3.10.20.90">
    <property type="entry name" value="Phosphatidylinositol 3-kinase Catalytic Subunit, Chain A, domain 1"/>
    <property type="match status" value="1"/>
</dbReference>
<evidence type="ECO:0000313" key="11">
    <source>
        <dbReference type="Proteomes" id="UP001551584"/>
    </source>
</evidence>
<dbReference type="PIRSF" id="PIRSF017804">
    <property type="entry name" value="Secretion_EccD1"/>
    <property type="match status" value="1"/>
</dbReference>
<gene>
    <name evidence="10" type="primary">eccD</name>
    <name evidence="10" type="ORF">AB0D95_22330</name>
</gene>
<feature type="transmembrane region" description="Helical" evidence="8">
    <location>
        <begin position="139"/>
        <end position="160"/>
    </location>
</feature>
<comment type="subcellular location">
    <subcellularLocation>
        <location evidence="1">Cell membrane</location>
        <topology evidence="1">Multi-pass membrane protein</topology>
    </subcellularLocation>
</comment>
<name>A0ABV3EUX9_9ACTN</name>
<dbReference type="Pfam" id="PF19053">
    <property type="entry name" value="EccD"/>
    <property type="match status" value="1"/>
</dbReference>
<accession>A0ABV3EUX9</accession>
<evidence type="ECO:0000313" key="10">
    <source>
        <dbReference type="EMBL" id="MEU9579974.1"/>
    </source>
</evidence>
<dbReference type="Pfam" id="PF08817">
    <property type="entry name" value="YukD"/>
    <property type="match status" value="1"/>
</dbReference>
<feature type="transmembrane region" description="Helical" evidence="8">
    <location>
        <begin position="198"/>
        <end position="218"/>
    </location>
</feature>
<comment type="similarity">
    <text evidence="2">Belongs to the EccD/Snm4 family.</text>
</comment>
<feature type="transmembrane region" description="Helical" evidence="8">
    <location>
        <begin position="435"/>
        <end position="456"/>
    </location>
</feature>
<dbReference type="Proteomes" id="UP001551584">
    <property type="component" value="Unassembled WGS sequence"/>
</dbReference>
<evidence type="ECO:0000256" key="2">
    <source>
        <dbReference type="ARBA" id="ARBA00006162"/>
    </source>
</evidence>
<evidence type="ECO:0000256" key="1">
    <source>
        <dbReference type="ARBA" id="ARBA00004651"/>
    </source>
</evidence>
<reference evidence="10 11" key="1">
    <citation type="submission" date="2024-06" db="EMBL/GenBank/DDBJ databases">
        <title>The Natural Products Discovery Center: Release of the First 8490 Sequenced Strains for Exploring Actinobacteria Biosynthetic Diversity.</title>
        <authorList>
            <person name="Kalkreuter E."/>
            <person name="Kautsar S.A."/>
            <person name="Yang D."/>
            <person name="Bader C.D."/>
            <person name="Teijaro C.N."/>
            <person name="Fluegel L."/>
            <person name="Davis C.M."/>
            <person name="Simpson J.R."/>
            <person name="Lauterbach L."/>
            <person name="Steele A.D."/>
            <person name="Gui C."/>
            <person name="Meng S."/>
            <person name="Li G."/>
            <person name="Viehrig K."/>
            <person name="Ye F."/>
            <person name="Su P."/>
            <person name="Kiefer A.F."/>
            <person name="Nichols A."/>
            <person name="Cepeda A.J."/>
            <person name="Yan W."/>
            <person name="Fan B."/>
            <person name="Jiang Y."/>
            <person name="Adhikari A."/>
            <person name="Zheng C.-J."/>
            <person name="Schuster L."/>
            <person name="Cowan T.M."/>
            <person name="Smanski M.J."/>
            <person name="Chevrette M.G."/>
            <person name="De Carvalho L.P.S."/>
            <person name="Shen B."/>
        </authorList>
    </citation>
    <scope>NUCLEOTIDE SEQUENCE [LARGE SCALE GENOMIC DNA]</scope>
    <source>
        <strain evidence="10 11">NPDC048117</strain>
    </source>
</reference>
<feature type="compositionally biased region" description="Low complexity" evidence="7">
    <location>
        <begin position="1"/>
        <end position="12"/>
    </location>
</feature>
<keyword evidence="6 8" id="KW-0472">Membrane</keyword>
<feature type="transmembrane region" description="Helical" evidence="8">
    <location>
        <begin position="400"/>
        <end position="420"/>
    </location>
</feature>
<dbReference type="RefSeq" id="WP_359275323.1">
    <property type="nucleotide sequence ID" value="NZ_JBEZNA010000061.1"/>
</dbReference>
<feature type="domain" description="EccD-like transmembrane" evidence="9">
    <location>
        <begin position="140"/>
        <end position="497"/>
    </location>
</feature>
<organism evidence="10 11">
    <name type="scientific">Streptomyces chilikensis</name>
    <dbReference type="NCBI Taxonomy" id="1194079"/>
    <lineage>
        <taxon>Bacteria</taxon>
        <taxon>Bacillati</taxon>
        <taxon>Actinomycetota</taxon>
        <taxon>Actinomycetes</taxon>
        <taxon>Kitasatosporales</taxon>
        <taxon>Streptomycetaceae</taxon>
        <taxon>Streptomyces</taxon>
    </lineage>
</organism>
<evidence type="ECO:0000256" key="6">
    <source>
        <dbReference type="ARBA" id="ARBA00023136"/>
    </source>
</evidence>
<feature type="transmembrane region" description="Helical" evidence="8">
    <location>
        <begin position="281"/>
        <end position="299"/>
    </location>
</feature>